<dbReference type="Gene3D" id="2.130.10.10">
    <property type="entry name" value="YVTN repeat-like/Quinoprotein amine dehydrogenase"/>
    <property type="match status" value="1"/>
</dbReference>
<keyword evidence="1" id="KW-0853">WD repeat</keyword>
<feature type="region of interest" description="Disordered" evidence="3">
    <location>
        <begin position="824"/>
        <end position="844"/>
    </location>
</feature>
<feature type="repeat" description="WD" evidence="1">
    <location>
        <begin position="551"/>
        <end position="590"/>
    </location>
</feature>
<dbReference type="InterPro" id="IPR036322">
    <property type="entry name" value="WD40_repeat_dom_sf"/>
</dbReference>
<dbReference type="InterPro" id="IPR001680">
    <property type="entry name" value="WD40_rpt"/>
</dbReference>
<feature type="compositionally biased region" description="Basic and acidic residues" evidence="3">
    <location>
        <begin position="918"/>
        <end position="936"/>
    </location>
</feature>
<dbReference type="EMBL" id="JAPFFF010000008">
    <property type="protein sequence ID" value="KAK8883565.1"/>
    <property type="molecule type" value="Genomic_DNA"/>
</dbReference>
<evidence type="ECO:0000313" key="5">
    <source>
        <dbReference type="Proteomes" id="UP001470230"/>
    </source>
</evidence>
<evidence type="ECO:0000313" key="4">
    <source>
        <dbReference type="EMBL" id="KAK8883565.1"/>
    </source>
</evidence>
<feature type="compositionally biased region" description="Low complexity" evidence="3">
    <location>
        <begin position="1263"/>
        <end position="1285"/>
    </location>
</feature>
<protein>
    <submittedName>
        <fullName evidence="4">Uncharacterized protein</fullName>
    </submittedName>
</protein>
<feature type="compositionally biased region" description="Basic and acidic residues" evidence="3">
    <location>
        <begin position="1112"/>
        <end position="1134"/>
    </location>
</feature>
<feature type="compositionally biased region" description="Basic and acidic residues" evidence="3">
    <location>
        <begin position="1321"/>
        <end position="1330"/>
    </location>
</feature>
<feature type="compositionally biased region" description="Basic residues" evidence="3">
    <location>
        <begin position="946"/>
        <end position="964"/>
    </location>
</feature>
<keyword evidence="2" id="KW-0175">Coiled coil</keyword>
<gene>
    <name evidence="4" type="ORF">M9Y10_042659</name>
</gene>
<feature type="compositionally biased region" description="Basic residues" evidence="3">
    <location>
        <begin position="824"/>
        <end position="834"/>
    </location>
</feature>
<feature type="region of interest" description="Disordered" evidence="3">
    <location>
        <begin position="1255"/>
        <end position="1330"/>
    </location>
</feature>
<dbReference type="Proteomes" id="UP001470230">
    <property type="component" value="Unassembled WGS sequence"/>
</dbReference>
<dbReference type="PROSITE" id="PS50294">
    <property type="entry name" value="WD_REPEATS_REGION"/>
    <property type="match status" value="1"/>
</dbReference>
<dbReference type="PANTHER" id="PTHR45532:SF1">
    <property type="entry name" value="WD REPEAT-CONTAINING PROTEIN 97"/>
    <property type="match status" value="1"/>
</dbReference>
<feature type="compositionally biased region" description="Basic and acidic residues" evidence="3">
    <location>
        <begin position="835"/>
        <end position="844"/>
    </location>
</feature>
<accession>A0ABR2K0C2</accession>
<feature type="region of interest" description="Disordered" evidence="3">
    <location>
        <begin position="657"/>
        <end position="714"/>
    </location>
</feature>
<dbReference type="InterPro" id="IPR015943">
    <property type="entry name" value="WD40/YVTN_repeat-like_dom_sf"/>
</dbReference>
<sequence length="1330" mass="152808">MERNELIKFGIFHESSHNHDSTDITSACVVDNNSYIVTTLSKVIKMNGSSILDTAPMQFSHSVYVEAYQLIIAISIHSSNLFVFPSNEIGRPLIANFPTTQHLVSFLIYSPKSESIITIGEKIKIWSLNVIKFSKMVRPSVTISHIHTFKGNFNISSYHSIGFDTDKEILYLPTSEGILPYTIQGEALSAIAKVSSTMSTLFCYSNGPKELLLSDRSTGLSIWSNIGTFVKRIPFGGSSIAFMTFIDDENVIIVDDENAFYLLNTKSNRSMLCLTMNRTPLKVLFIKTLKPSLLVQFEDHYEIYSISIQWQVWALNVIRPVLTKIEAKKSSLPRFLVQTENSFVKLYSPKDGKPLTAATPSCAAFPVSILYDRGYFIHHVKGQFGSFLPQIILTDSNREILIMNLDNEQTVIFDALTAPMKEVSVHNFKTNHILQCFYDNRWCYAIHADIGEFSIIDYNRFQTIEKFKLTNTKIANIFYHHPSSSMIVMYDAELIRFSLIEKVILGRVPIDIQSTFSELFGDSIFIGDKSGKIHKFNIDDEDIISKDVNEINGHLTAISHISFSPSFMISSSFDGAVVIWDYSFNKVSQITAPLPIFSCCFLNGRRDIILGTETELMIMKGEVIFKGDKDDEFEDVDNFLKNADVFMNEPVETIILSGLKKERKNSSPPRSSREKSKGRSLYRERIEKLKQKVEEMNKEREKKMREDEELEKQGKKEIDATMKKRIIDQMITLTLQATEENNVSEMANTKKSIQFQPQKPQVENTNNPRNNQNQNNQSEGGSRSSSRSRKSISASSSEVDEEAIKLKGKNFLKKSIIKDEKFRVRKEKRQRRLKEKKEKEQKQKELLEKVNSMRKIERQKTEQEILLDSMDTTLTIGEIPSEEPEPEIFFRQPTYDPPQISRPIRKATAARRYTPAEFKAKFEQKKEIEKKEKKEEEDFEDEEKHRKSLKMKKKKKNLKKRLKRAPTPPEIRKNSEETKEPAKKKRAKTPPMLEAPPKVIEFKTVTAVVDSNVVQEVFIPPKKDHPVKLPDKPVDNRAPIRNSNFVDIEIDAHQIESIEKPSIEKVEIEQTIEKVPLEEEEVTENNDAVSPVKIQPLQPPPPPPSSPSSIQKEAENEQVHFEVKPPSEPFSHKIEPLNIKNKPEAPNELDGQFYLTQVGDQSKLRKMLDNWLEESAAIKKRRKVTIREIERTLQETQKKIEELEEENQIDPLAWRGVPPKLEKMKVKNIEFFDDDQNDYNQSVFLKFKNKSSNVIRNKRDTSRSSNRSSCSSGSRNSNSNYNRRSNQNEDPSALGFLSNWSARKAQRSARMPSSTRRSKVSRVEKNKPWM</sequence>
<reference evidence="4 5" key="1">
    <citation type="submission" date="2024-04" db="EMBL/GenBank/DDBJ databases">
        <title>Tritrichomonas musculus Genome.</title>
        <authorList>
            <person name="Alves-Ferreira E."/>
            <person name="Grigg M."/>
            <person name="Lorenzi H."/>
            <person name="Galac M."/>
        </authorList>
    </citation>
    <scope>NUCLEOTIDE SEQUENCE [LARGE SCALE GENOMIC DNA]</scope>
    <source>
        <strain evidence="4 5">EAF2021</strain>
    </source>
</reference>
<evidence type="ECO:0000256" key="1">
    <source>
        <dbReference type="PROSITE-ProRule" id="PRU00221"/>
    </source>
</evidence>
<feature type="compositionally biased region" description="Basic and acidic residues" evidence="3">
    <location>
        <begin position="970"/>
        <end position="981"/>
    </location>
</feature>
<organism evidence="4 5">
    <name type="scientific">Tritrichomonas musculus</name>
    <dbReference type="NCBI Taxonomy" id="1915356"/>
    <lineage>
        <taxon>Eukaryota</taxon>
        <taxon>Metamonada</taxon>
        <taxon>Parabasalia</taxon>
        <taxon>Tritrichomonadida</taxon>
        <taxon>Tritrichomonadidae</taxon>
        <taxon>Tritrichomonas</taxon>
    </lineage>
</organism>
<feature type="compositionally biased region" description="Low complexity" evidence="3">
    <location>
        <begin position="764"/>
        <end position="797"/>
    </location>
</feature>
<feature type="compositionally biased region" description="Pro residues" evidence="3">
    <location>
        <begin position="1097"/>
        <end position="1106"/>
    </location>
</feature>
<feature type="region of interest" description="Disordered" evidence="3">
    <location>
        <begin position="753"/>
        <end position="805"/>
    </location>
</feature>
<keyword evidence="5" id="KW-1185">Reference proteome</keyword>
<dbReference type="SUPFAM" id="SSF63829">
    <property type="entry name" value="Calcium-dependent phosphotriesterase"/>
    <property type="match status" value="1"/>
</dbReference>
<dbReference type="SMART" id="SM00320">
    <property type="entry name" value="WD40"/>
    <property type="match status" value="2"/>
</dbReference>
<evidence type="ECO:0000256" key="3">
    <source>
        <dbReference type="SAM" id="MobiDB-lite"/>
    </source>
</evidence>
<proteinExistence type="predicted"/>
<dbReference type="PROSITE" id="PS50082">
    <property type="entry name" value="WD_REPEATS_2"/>
    <property type="match status" value="1"/>
</dbReference>
<feature type="compositionally biased region" description="Polar residues" evidence="3">
    <location>
        <begin position="753"/>
        <end position="763"/>
    </location>
</feature>
<comment type="caution">
    <text evidence="4">The sequence shown here is derived from an EMBL/GenBank/DDBJ whole genome shotgun (WGS) entry which is preliminary data.</text>
</comment>
<feature type="coiled-coil region" evidence="2">
    <location>
        <begin position="1179"/>
        <end position="1206"/>
    </location>
</feature>
<evidence type="ECO:0000256" key="2">
    <source>
        <dbReference type="SAM" id="Coils"/>
    </source>
</evidence>
<dbReference type="PANTHER" id="PTHR45532">
    <property type="entry name" value="WD REPEAT-CONTAINING PROTEIN 97"/>
    <property type="match status" value="1"/>
</dbReference>
<name>A0ABR2K0C2_9EUKA</name>
<feature type="region of interest" description="Disordered" evidence="3">
    <location>
        <begin position="1073"/>
        <end position="1134"/>
    </location>
</feature>
<dbReference type="SUPFAM" id="SSF50978">
    <property type="entry name" value="WD40 repeat-like"/>
    <property type="match status" value="1"/>
</dbReference>
<feature type="region of interest" description="Disordered" evidence="3">
    <location>
        <begin position="878"/>
        <end position="995"/>
    </location>
</feature>
<feature type="compositionally biased region" description="Basic and acidic residues" evidence="3">
    <location>
        <begin position="671"/>
        <end position="714"/>
    </location>
</feature>